<gene>
    <name evidence="10" type="ORF">N24_2760</name>
</gene>
<evidence type="ECO:0000259" key="9">
    <source>
        <dbReference type="PROSITE" id="PS51903"/>
    </source>
</evidence>
<feature type="region of interest" description="Disordered" evidence="7">
    <location>
        <begin position="871"/>
        <end position="892"/>
    </location>
</feature>
<dbReference type="PRINTS" id="PR00300">
    <property type="entry name" value="CLPPROTEASEA"/>
</dbReference>
<dbReference type="InterPro" id="IPR003959">
    <property type="entry name" value="ATPase_AAA_core"/>
</dbReference>
<dbReference type="Gene3D" id="1.10.1780.10">
    <property type="entry name" value="Clp, N-terminal domain"/>
    <property type="match status" value="1"/>
</dbReference>
<reference evidence="10 11" key="1">
    <citation type="submission" date="2016-02" db="EMBL/GenBank/DDBJ databases">
        <title>Corynebacterium glutamicum N24 whole genome sequencing project.</title>
        <authorList>
            <person name="Matsutani M."/>
            <person name="Nangtapong N."/>
            <person name="Yakushi T."/>
            <person name="Matsushita K."/>
        </authorList>
    </citation>
    <scope>NUCLEOTIDE SEQUENCE [LARGE SCALE GENOMIC DNA]</scope>
    <source>
        <strain evidence="10 11">N24</strain>
    </source>
</reference>
<evidence type="ECO:0000259" key="8">
    <source>
        <dbReference type="PROSITE" id="PS50151"/>
    </source>
</evidence>
<dbReference type="KEGG" id="csur:N24_2760"/>
<dbReference type="Gene3D" id="1.10.8.60">
    <property type="match status" value="2"/>
</dbReference>
<dbReference type="PANTHER" id="PTHR11638:SF18">
    <property type="entry name" value="HEAT SHOCK PROTEIN 104"/>
    <property type="match status" value="1"/>
</dbReference>
<evidence type="ECO:0000256" key="5">
    <source>
        <dbReference type="PROSITE-ProRule" id="PRU01251"/>
    </source>
</evidence>
<evidence type="ECO:0000256" key="1">
    <source>
        <dbReference type="ARBA" id="ARBA00022737"/>
    </source>
</evidence>
<feature type="region of interest" description="Disordered" evidence="7">
    <location>
        <begin position="932"/>
        <end position="964"/>
    </location>
</feature>
<accession>A0A161J8S1</accession>
<dbReference type="SUPFAM" id="SSF81923">
    <property type="entry name" value="Double Clp-N motif"/>
    <property type="match status" value="1"/>
</dbReference>
<dbReference type="Pfam" id="PF17871">
    <property type="entry name" value="AAA_lid_9"/>
    <property type="match status" value="1"/>
</dbReference>
<dbReference type="GO" id="GO:0005737">
    <property type="term" value="C:cytoplasm"/>
    <property type="evidence" value="ECO:0007669"/>
    <property type="project" value="TreeGrafter"/>
</dbReference>
<dbReference type="FunFam" id="1.10.8.60:FF:000017">
    <property type="entry name" value="ATP-dependent chaperone ClpB"/>
    <property type="match status" value="1"/>
</dbReference>
<dbReference type="PROSITE" id="PS51903">
    <property type="entry name" value="CLP_R"/>
    <property type="match status" value="1"/>
</dbReference>
<feature type="coiled-coil region" evidence="6">
    <location>
        <begin position="479"/>
        <end position="525"/>
    </location>
</feature>
<dbReference type="InterPro" id="IPR004176">
    <property type="entry name" value="Clp_R_N"/>
</dbReference>
<dbReference type="SMART" id="SM00382">
    <property type="entry name" value="AAA"/>
    <property type="match status" value="2"/>
</dbReference>
<feature type="compositionally biased region" description="Gly residues" evidence="7">
    <location>
        <begin position="184"/>
        <end position="221"/>
    </location>
</feature>
<feature type="compositionally biased region" description="Acidic residues" evidence="7">
    <location>
        <begin position="910"/>
        <end position="926"/>
    </location>
</feature>
<dbReference type="Proteomes" id="UP000218244">
    <property type="component" value="Chromosome"/>
</dbReference>
<dbReference type="PANTHER" id="PTHR11638">
    <property type="entry name" value="ATP-DEPENDENT CLP PROTEASE"/>
    <property type="match status" value="1"/>
</dbReference>
<dbReference type="CDD" id="cd00009">
    <property type="entry name" value="AAA"/>
    <property type="match status" value="1"/>
</dbReference>
<sequence length="964" mass="105905">MVSSLANFKAGWKSREVLPTWGVKVGESEFRNKQIKGRDMFERFTDRARRVIVLAQEEARMLNHNYIGTEHILLGLIHEGEGVAAKALESMGISLDAVRQEVEEIIGQGSQPTTGHIPFTPRAKKVLELSLREGLQMGHKYIGTEFLLLGLIREGEGVAAQVLVKLGADLPRVRQQVIQLLSGYEGGQGGSPEGGQGASSGGDAVGAGSAPGGRSTSGGPGERSTSLVLDQFGRNLTQAAKDGKLDPVVGREKEIERIMQVLSRRTKNNPVLIGEPGVGKTAVVEGLALDIVNGKVPETLKDKQVYSLDLGSLVAGSRYRGDFEERLKKVLKEINQRGDIILFIDEIHTLVGAGAAEGAIDAASLLKPKLARGELQTIGATTLDEYRKHIEKDAALERRFQPVQVPEPSVDLTVEILKGLRDRYEAHHRVSITDGALTAAAQLADRYINDRFLPDKAVDLIDEAGARMRIKRMTAPSSLREVDERIADVRREKEAAIDAQDFEKAAGLRDKERKLGEERAEKEKQWRSGDLEDIAEVGEEQIAEVLANWTGIPVFKLTEAESSRLLNMEDELHKRIIGQEEAVKAVSRAIRRTRAGLKDPKRPSGSFIFAGPSGVGKTELSKALAGFLFGDDDSLIQIDMGEFHDRFTASRLFGAPPGYVGYEEGGQLTEKVRRKPFSVVLFDEIEKAHKEIYNTLLQVLEDGRLTDGQGRIVDFKNTVLIFTSNLGTSDISKAVGLGFSGSSETDNDAQYDRMKNKVHDELKKHFRPEFLNRIDEIVVFHQLTKDQIVQMVDLLIGRVSNALAEKDMSIELTDKAKDLLANRGFDPVLGARPLRRTIQREIEDQMSEKILFGEIGAGEIVTVDVEGWDGESKDTDRAKFTFTPRPKPLPEGKFSEISVQAAEAIQDVDSAADGDVPETDSLSDIDLETLEKFEEDVENGTDIDQVSGDYYGTDDQGGTAPSKE</sequence>
<dbReference type="InterPro" id="IPR001943">
    <property type="entry name" value="UVR_dom"/>
</dbReference>
<dbReference type="PROSITE" id="PS00870">
    <property type="entry name" value="CLPAB_1"/>
    <property type="match status" value="1"/>
</dbReference>
<dbReference type="GO" id="GO:0005524">
    <property type="term" value="F:ATP binding"/>
    <property type="evidence" value="ECO:0007669"/>
    <property type="project" value="UniProtKB-KW"/>
</dbReference>
<keyword evidence="1 5" id="KW-0677">Repeat</keyword>
<dbReference type="AlphaFoldDB" id="A0A161J8S1"/>
<feature type="region of interest" description="Disordered" evidence="7">
    <location>
        <begin position="907"/>
        <end position="926"/>
    </location>
</feature>
<keyword evidence="6" id="KW-0175">Coiled coil</keyword>
<organism evidence="10 11">
    <name type="scientific">Corynebacterium suranareeae</name>
    <dbReference type="NCBI Taxonomy" id="2506452"/>
    <lineage>
        <taxon>Bacteria</taxon>
        <taxon>Bacillati</taxon>
        <taxon>Actinomycetota</taxon>
        <taxon>Actinomycetes</taxon>
        <taxon>Mycobacteriales</taxon>
        <taxon>Corynebacteriaceae</taxon>
        <taxon>Corynebacterium</taxon>
    </lineage>
</organism>
<evidence type="ECO:0000256" key="7">
    <source>
        <dbReference type="SAM" id="MobiDB-lite"/>
    </source>
</evidence>
<dbReference type="FunFam" id="1.10.1780.10:FF:000001">
    <property type="entry name" value="ATP-dependent Clp protease ATP-binding subunit"/>
    <property type="match status" value="1"/>
</dbReference>
<dbReference type="EMBL" id="AP017369">
    <property type="protein sequence ID" value="BAU97022.1"/>
    <property type="molecule type" value="Genomic_DNA"/>
</dbReference>
<dbReference type="InterPro" id="IPR001270">
    <property type="entry name" value="ClpA/B"/>
</dbReference>
<keyword evidence="3 10" id="KW-0067">ATP-binding</keyword>
<dbReference type="Pfam" id="PF02861">
    <property type="entry name" value="Clp_N"/>
    <property type="match status" value="1"/>
</dbReference>
<name>A0A161J8S1_9CORY</name>
<dbReference type="InterPro" id="IPR041546">
    <property type="entry name" value="ClpA/ClpB_AAA_lid"/>
</dbReference>
<dbReference type="InterPro" id="IPR019489">
    <property type="entry name" value="Clp_ATPase_C"/>
</dbReference>
<dbReference type="InterPro" id="IPR003593">
    <property type="entry name" value="AAA+_ATPase"/>
</dbReference>
<dbReference type="SMART" id="SM01086">
    <property type="entry name" value="ClpB_D2-small"/>
    <property type="match status" value="1"/>
</dbReference>
<dbReference type="Gene3D" id="3.40.50.300">
    <property type="entry name" value="P-loop containing nucleotide triphosphate hydrolases"/>
    <property type="match status" value="2"/>
</dbReference>
<dbReference type="FunFam" id="3.40.50.300:FF:000025">
    <property type="entry name" value="ATP-dependent Clp protease subunit"/>
    <property type="match status" value="1"/>
</dbReference>
<feature type="compositionally biased region" description="Acidic residues" evidence="7">
    <location>
        <begin position="932"/>
        <end position="941"/>
    </location>
</feature>
<dbReference type="FunFam" id="3.40.50.300:FF:000010">
    <property type="entry name" value="Chaperone clpB 1, putative"/>
    <property type="match status" value="1"/>
</dbReference>
<dbReference type="Pfam" id="PF00004">
    <property type="entry name" value="AAA"/>
    <property type="match status" value="1"/>
</dbReference>
<dbReference type="InterPro" id="IPR018368">
    <property type="entry name" value="ClpA/B_CS1"/>
</dbReference>
<dbReference type="InterPro" id="IPR050130">
    <property type="entry name" value="ClpA_ClpB"/>
</dbReference>
<dbReference type="SUPFAM" id="SSF52540">
    <property type="entry name" value="P-loop containing nucleoside triphosphate hydrolases"/>
    <property type="match status" value="2"/>
</dbReference>
<dbReference type="InterPro" id="IPR036628">
    <property type="entry name" value="Clp_N_dom_sf"/>
</dbReference>
<feature type="domain" description="UVR" evidence="8">
    <location>
        <begin position="483"/>
        <end position="518"/>
    </location>
</feature>
<keyword evidence="2" id="KW-0547">Nucleotide-binding</keyword>
<evidence type="ECO:0000256" key="3">
    <source>
        <dbReference type="ARBA" id="ARBA00022840"/>
    </source>
</evidence>
<protein>
    <submittedName>
        <fullName evidence="10">Endopeptidase Clp ATP-binding chain C</fullName>
    </submittedName>
</protein>
<evidence type="ECO:0000313" key="10">
    <source>
        <dbReference type="EMBL" id="BAU97022.1"/>
    </source>
</evidence>
<keyword evidence="4" id="KW-0143">Chaperone</keyword>
<evidence type="ECO:0000313" key="11">
    <source>
        <dbReference type="Proteomes" id="UP000218244"/>
    </source>
</evidence>
<feature type="compositionally biased region" description="Low complexity" evidence="7">
    <location>
        <begin position="948"/>
        <end position="964"/>
    </location>
</feature>
<proteinExistence type="predicted"/>
<dbReference type="InterPro" id="IPR027417">
    <property type="entry name" value="P-loop_NTPase"/>
</dbReference>
<evidence type="ECO:0000256" key="2">
    <source>
        <dbReference type="ARBA" id="ARBA00022741"/>
    </source>
</evidence>
<evidence type="ECO:0000256" key="4">
    <source>
        <dbReference type="ARBA" id="ARBA00023186"/>
    </source>
</evidence>
<dbReference type="GO" id="GO:0016887">
    <property type="term" value="F:ATP hydrolysis activity"/>
    <property type="evidence" value="ECO:0007669"/>
    <property type="project" value="InterPro"/>
</dbReference>
<dbReference type="FunFam" id="1.10.8.60:FF:000011">
    <property type="entry name" value="ATP-dependent Clp protease ATP-binding subunit"/>
    <property type="match status" value="1"/>
</dbReference>
<feature type="domain" description="Clp R" evidence="9">
    <location>
        <begin position="41"/>
        <end position="183"/>
    </location>
</feature>
<feature type="region of interest" description="Disordered" evidence="7">
    <location>
        <begin position="184"/>
        <end position="226"/>
    </location>
</feature>
<dbReference type="Pfam" id="PF10431">
    <property type="entry name" value="ClpB_D2-small"/>
    <property type="match status" value="1"/>
</dbReference>
<keyword evidence="11" id="KW-1185">Reference proteome</keyword>
<dbReference type="Gene3D" id="4.10.860.10">
    <property type="entry name" value="UVR domain"/>
    <property type="match status" value="1"/>
</dbReference>
<dbReference type="PROSITE" id="PS50151">
    <property type="entry name" value="UVR"/>
    <property type="match status" value="1"/>
</dbReference>
<evidence type="ECO:0000256" key="6">
    <source>
        <dbReference type="SAM" id="Coils"/>
    </source>
</evidence>
<dbReference type="CDD" id="cd19499">
    <property type="entry name" value="RecA-like_ClpB_Hsp104-like"/>
    <property type="match status" value="1"/>
</dbReference>
<dbReference type="GO" id="GO:0034605">
    <property type="term" value="P:cellular response to heat"/>
    <property type="evidence" value="ECO:0007669"/>
    <property type="project" value="TreeGrafter"/>
</dbReference>
<dbReference type="Pfam" id="PF07724">
    <property type="entry name" value="AAA_2"/>
    <property type="match status" value="1"/>
</dbReference>